<dbReference type="OMA" id="ACLEHTQ"/>
<evidence type="ECO:0000313" key="2">
    <source>
        <dbReference type="EMBL" id="PTQ42300.1"/>
    </source>
</evidence>
<sequence length="421" mass="45551">MEGHEAGWEGVQRQGQVIGDFLNAFGQGLGGMFHDHMRPATTQISRVYCDGQSASRWSWPWPNARNLGINSSPARLKHDKKTWQPVPKRMISTLDFAIHTIGTRVRQAGAELGACLEHTQLFAMNTVGSRVGQAGADLGACLEQLAGNVLQHLPRPFYRTPSLTLSMSGPSSYTGSVDCVRPAIADLSKVEGGSAERNILWVSSTSTSSSKSPKYANGPNGQSSHTTDDELDSIISGSPLHKRSNVVVTTTYDSQTQEIESSLVARGDLWRVEASHGGPSTPGSGNTLLFLLQLGPVLFVRDTTILVPMHLSKKNGLHSLCFAVWSKHRRWLSMSMISLNPISCSFLDLQFPNGQLTYVAGEGVTGSAFLPAFGGLLQAQGRLPGNTKISYFYKNMWGTRFSPGIQLPDKSVSLGILQPLA</sequence>
<protein>
    <submittedName>
        <fullName evidence="2">Uncharacterized protein</fullName>
    </submittedName>
</protein>
<accession>A0A2R6X877</accession>
<organism evidence="2 3">
    <name type="scientific">Marchantia polymorpha</name>
    <name type="common">Common liverwort</name>
    <name type="synonym">Marchantia aquatica</name>
    <dbReference type="NCBI Taxonomy" id="3197"/>
    <lineage>
        <taxon>Eukaryota</taxon>
        <taxon>Viridiplantae</taxon>
        <taxon>Streptophyta</taxon>
        <taxon>Embryophyta</taxon>
        <taxon>Marchantiophyta</taxon>
        <taxon>Marchantiopsida</taxon>
        <taxon>Marchantiidae</taxon>
        <taxon>Marchantiales</taxon>
        <taxon>Marchantiaceae</taxon>
        <taxon>Marchantia</taxon>
    </lineage>
</organism>
<proteinExistence type="predicted"/>
<gene>
    <name evidence="2" type="ORF">MARPO_0030s0045</name>
</gene>
<dbReference type="EMBL" id="KZ772702">
    <property type="protein sequence ID" value="PTQ42300.1"/>
    <property type="molecule type" value="Genomic_DNA"/>
</dbReference>
<reference evidence="3" key="1">
    <citation type="journal article" date="2017" name="Cell">
        <title>Insights into land plant evolution garnered from the Marchantia polymorpha genome.</title>
        <authorList>
            <person name="Bowman J.L."/>
            <person name="Kohchi T."/>
            <person name="Yamato K.T."/>
            <person name="Jenkins J."/>
            <person name="Shu S."/>
            <person name="Ishizaki K."/>
            <person name="Yamaoka S."/>
            <person name="Nishihama R."/>
            <person name="Nakamura Y."/>
            <person name="Berger F."/>
            <person name="Adam C."/>
            <person name="Aki S.S."/>
            <person name="Althoff F."/>
            <person name="Araki T."/>
            <person name="Arteaga-Vazquez M.A."/>
            <person name="Balasubrmanian S."/>
            <person name="Barry K."/>
            <person name="Bauer D."/>
            <person name="Boehm C.R."/>
            <person name="Briginshaw L."/>
            <person name="Caballero-Perez J."/>
            <person name="Catarino B."/>
            <person name="Chen F."/>
            <person name="Chiyoda S."/>
            <person name="Chovatia M."/>
            <person name="Davies K.M."/>
            <person name="Delmans M."/>
            <person name="Demura T."/>
            <person name="Dierschke T."/>
            <person name="Dolan L."/>
            <person name="Dorantes-Acosta A.E."/>
            <person name="Eklund D.M."/>
            <person name="Florent S.N."/>
            <person name="Flores-Sandoval E."/>
            <person name="Fujiyama A."/>
            <person name="Fukuzawa H."/>
            <person name="Galik B."/>
            <person name="Grimanelli D."/>
            <person name="Grimwood J."/>
            <person name="Grossniklaus U."/>
            <person name="Hamada T."/>
            <person name="Haseloff J."/>
            <person name="Hetherington A.J."/>
            <person name="Higo A."/>
            <person name="Hirakawa Y."/>
            <person name="Hundley H.N."/>
            <person name="Ikeda Y."/>
            <person name="Inoue K."/>
            <person name="Inoue S.I."/>
            <person name="Ishida S."/>
            <person name="Jia Q."/>
            <person name="Kakita M."/>
            <person name="Kanazawa T."/>
            <person name="Kawai Y."/>
            <person name="Kawashima T."/>
            <person name="Kennedy M."/>
            <person name="Kinose K."/>
            <person name="Kinoshita T."/>
            <person name="Kohara Y."/>
            <person name="Koide E."/>
            <person name="Komatsu K."/>
            <person name="Kopischke S."/>
            <person name="Kubo M."/>
            <person name="Kyozuka J."/>
            <person name="Lagercrantz U."/>
            <person name="Lin S.S."/>
            <person name="Lindquist E."/>
            <person name="Lipzen A.M."/>
            <person name="Lu C.W."/>
            <person name="De Luna E."/>
            <person name="Martienssen R.A."/>
            <person name="Minamino N."/>
            <person name="Mizutani M."/>
            <person name="Mizutani M."/>
            <person name="Mochizuki N."/>
            <person name="Monte I."/>
            <person name="Mosher R."/>
            <person name="Nagasaki H."/>
            <person name="Nakagami H."/>
            <person name="Naramoto S."/>
            <person name="Nishitani K."/>
            <person name="Ohtani M."/>
            <person name="Okamoto T."/>
            <person name="Okumura M."/>
            <person name="Phillips J."/>
            <person name="Pollak B."/>
            <person name="Reinders A."/>
            <person name="Rovekamp M."/>
            <person name="Sano R."/>
            <person name="Sawa S."/>
            <person name="Schmid M.W."/>
            <person name="Shirakawa M."/>
            <person name="Solano R."/>
            <person name="Spunde A."/>
            <person name="Suetsugu N."/>
            <person name="Sugano S."/>
            <person name="Sugiyama A."/>
            <person name="Sun R."/>
            <person name="Suzuki Y."/>
            <person name="Takenaka M."/>
            <person name="Takezawa D."/>
            <person name="Tomogane H."/>
            <person name="Tsuzuki M."/>
            <person name="Ueda T."/>
            <person name="Umeda M."/>
            <person name="Ward J.M."/>
            <person name="Watanabe Y."/>
            <person name="Yazaki K."/>
            <person name="Yokoyama R."/>
            <person name="Yoshitake Y."/>
            <person name="Yotsui I."/>
            <person name="Zachgo S."/>
            <person name="Schmutz J."/>
        </authorList>
    </citation>
    <scope>NUCLEOTIDE SEQUENCE [LARGE SCALE GENOMIC DNA]</scope>
    <source>
        <strain evidence="3">Tak-1</strain>
    </source>
</reference>
<keyword evidence="3" id="KW-1185">Reference proteome</keyword>
<feature type="region of interest" description="Disordered" evidence="1">
    <location>
        <begin position="206"/>
        <end position="237"/>
    </location>
</feature>
<name>A0A2R6X877_MARPO</name>
<dbReference type="Gramene" id="Mp8g17130.1">
    <property type="protein sequence ID" value="Mp8g17130.1.cds"/>
    <property type="gene ID" value="Mp8g17130"/>
</dbReference>
<dbReference type="OrthoDB" id="1842620at2759"/>
<evidence type="ECO:0000256" key="1">
    <source>
        <dbReference type="SAM" id="MobiDB-lite"/>
    </source>
</evidence>
<dbReference type="PANTHER" id="PTHR34541:SF2">
    <property type="entry name" value="OS01G0729900 PROTEIN"/>
    <property type="match status" value="1"/>
</dbReference>
<evidence type="ECO:0000313" key="3">
    <source>
        <dbReference type="Proteomes" id="UP000244005"/>
    </source>
</evidence>
<dbReference type="Proteomes" id="UP000244005">
    <property type="component" value="Unassembled WGS sequence"/>
</dbReference>
<dbReference type="PANTHER" id="PTHR34541">
    <property type="entry name" value="OS01G0729900 PROTEIN"/>
    <property type="match status" value="1"/>
</dbReference>
<dbReference type="AlphaFoldDB" id="A0A2R6X877"/>